<keyword evidence="1 4" id="KW-0472">Membrane</keyword>
<evidence type="ECO:0000256" key="3">
    <source>
        <dbReference type="ARBA" id="ARBA00046271"/>
    </source>
</evidence>
<keyword evidence="2" id="KW-0576">Peroxisome</keyword>
<dbReference type="InterPro" id="IPR026510">
    <property type="entry name" value="PEX11C_met"/>
</dbReference>
<organism evidence="5 8">
    <name type="scientific">Biomphalaria glabrata</name>
    <name type="common">Bloodfluke planorb</name>
    <name type="synonym">Freshwater snail</name>
    <dbReference type="NCBI Taxonomy" id="6526"/>
    <lineage>
        <taxon>Eukaryota</taxon>
        <taxon>Metazoa</taxon>
        <taxon>Spiralia</taxon>
        <taxon>Lophotrochozoa</taxon>
        <taxon>Mollusca</taxon>
        <taxon>Gastropoda</taxon>
        <taxon>Heterobranchia</taxon>
        <taxon>Euthyneura</taxon>
        <taxon>Panpulmonata</taxon>
        <taxon>Hygrophila</taxon>
        <taxon>Lymnaeoidea</taxon>
        <taxon>Planorbidae</taxon>
        <taxon>Biomphalaria</taxon>
    </lineage>
</organism>
<evidence type="ECO:0000256" key="2">
    <source>
        <dbReference type="ARBA" id="ARBA00023140"/>
    </source>
</evidence>
<sequence length="245" mass="27880">MATVVKGLTSVVNVLETYRGRDRVMRFLTYAAMFLGGDGRTPLQIKWKILSSELSGCRVILRLFDDLSMLLYNMSISFGRKEKGLLKPLEICTALFNQLYYPSEHIAWFRQKKILSGNSAPFSLLGLLFWALALLGEIAKCLVRLMRLNAQAKSLQKQRKLDRDSSHETSPQNIQIQENLKKLAAEKMDCILLFLQYSCDFINAISWMPPGVLWAQKLKSSTNGILGMIASFIMLYRNWPSSQNS</sequence>
<reference evidence="6 7" key="1">
    <citation type="submission" date="2025-04" db="UniProtKB">
        <authorList>
            <consortium name="RefSeq"/>
        </authorList>
    </citation>
    <scope>IDENTIFICATION</scope>
</reference>
<dbReference type="GO" id="GO:0005778">
    <property type="term" value="C:peroxisomal membrane"/>
    <property type="evidence" value="ECO:0007669"/>
    <property type="project" value="UniProtKB-SubCell"/>
</dbReference>
<dbReference type="OrthoDB" id="10005898at2759"/>
<dbReference type="Proteomes" id="UP001165740">
    <property type="component" value="Chromosome 6"/>
</dbReference>
<evidence type="ECO:0000256" key="1">
    <source>
        <dbReference type="ARBA" id="ARBA00023136"/>
    </source>
</evidence>
<comment type="subcellular location">
    <subcellularLocation>
        <location evidence="3">Peroxisome membrane</location>
    </subcellularLocation>
</comment>
<protein>
    <submittedName>
        <fullName evidence="6 7">Peroxisomal membrane protein 11C-like</fullName>
    </submittedName>
</protein>
<evidence type="ECO:0000256" key="4">
    <source>
        <dbReference type="SAM" id="Phobius"/>
    </source>
</evidence>
<gene>
    <name evidence="6 7 8 9" type="primary">LOC106080188</name>
</gene>
<evidence type="ECO:0000313" key="8">
    <source>
        <dbReference type="RefSeq" id="XP_055888326.1"/>
    </source>
</evidence>
<proteinExistence type="predicted"/>
<dbReference type="RefSeq" id="XP_055888325.1">
    <property type="nucleotide sequence ID" value="XM_056032350.1"/>
</dbReference>
<dbReference type="PANTHER" id="PTHR20990">
    <property type="entry name" value="PEROXISOMAL BIOGENESIS FACTOR 11"/>
    <property type="match status" value="1"/>
</dbReference>
<dbReference type="GO" id="GO:0016559">
    <property type="term" value="P:peroxisome fission"/>
    <property type="evidence" value="ECO:0007669"/>
    <property type="project" value="InterPro"/>
</dbReference>
<evidence type="ECO:0000313" key="6">
    <source>
        <dbReference type="RefSeq" id="XP_055888324.1"/>
    </source>
</evidence>
<dbReference type="AlphaFoldDB" id="A0A9W3AM09"/>
<dbReference type="GeneID" id="106080188"/>
<accession>A0A9W3AM09</accession>
<evidence type="ECO:0000313" key="7">
    <source>
        <dbReference type="RefSeq" id="XP_055888325.1"/>
    </source>
</evidence>
<feature type="transmembrane region" description="Helical" evidence="4">
    <location>
        <begin position="122"/>
        <end position="143"/>
    </location>
</feature>
<evidence type="ECO:0000313" key="9">
    <source>
        <dbReference type="RefSeq" id="XP_055888327.1"/>
    </source>
</evidence>
<name>A0A9W3AM09_BIOGL</name>
<dbReference type="OMA" id="PIEKICW"/>
<dbReference type="RefSeq" id="XP_055888324.1">
    <property type="nucleotide sequence ID" value="XM_056032349.1"/>
</dbReference>
<dbReference type="Pfam" id="PF05648">
    <property type="entry name" value="PEX11"/>
    <property type="match status" value="1"/>
</dbReference>
<keyword evidence="4" id="KW-1133">Transmembrane helix</keyword>
<keyword evidence="4" id="KW-0812">Transmembrane</keyword>
<dbReference type="PANTHER" id="PTHR20990:SF1">
    <property type="entry name" value="PEROXISOMAL MEMBRANE PROTEIN 11C"/>
    <property type="match status" value="1"/>
</dbReference>
<dbReference type="InterPro" id="IPR008733">
    <property type="entry name" value="PEX11"/>
</dbReference>
<dbReference type="RefSeq" id="XP_055888327.1">
    <property type="nucleotide sequence ID" value="XM_056032352.1"/>
</dbReference>
<evidence type="ECO:0000313" key="5">
    <source>
        <dbReference type="Proteomes" id="UP001165740"/>
    </source>
</evidence>
<keyword evidence="5" id="KW-1185">Reference proteome</keyword>
<dbReference type="RefSeq" id="XP_055888326.1">
    <property type="nucleotide sequence ID" value="XM_056032351.1"/>
</dbReference>